<name>A0AA39JX26_9AGAR</name>
<evidence type="ECO:0000313" key="2">
    <source>
        <dbReference type="Proteomes" id="UP001175226"/>
    </source>
</evidence>
<accession>A0AA39JX26</accession>
<dbReference type="AlphaFoldDB" id="A0AA39JX26"/>
<dbReference type="Proteomes" id="UP001175226">
    <property type="component" value="Unassembled WGS sequence"/>
</dbReference>
<organism evidence="1 2">
    <name type="scientific">Armillaria borealis</name>
    <dbReference type="NCBI Taxonomy" id="47425"/>
    <lineage>
        <taxon>Eukaryota</taxon>
        <taxon>Fungi</taxon>
        <taxon>Dikarya</taxon>
        <taxon>Basidiomycota</taxon>
        <taxon>Agaricomycotina</taxon>
        <taxon>Agaricomycetes</taxon>
        <taxon>Agaricomycetidae</taxon>
        <taxon>Agaricales</taxon>
        <taxon>Marasmiineae</taxon>
        <taxon>Physalacriaceae</taxon>
        <taxon>Armillaria</taxon>
    </lineage>
</organism>
<proteinExistence type="predicted"/>
<dbReference type="EMBL" id="JAUEPT010000007">
    <property type="protein sequence ID" value="KAK0450207.1"/>
    <property type="molecule type" value="Genomic_DNA"/>
</dbReference>
<comment type="caution">
    <text evidence="1">The sequence shown here is derived from an EMBL/GenBank/DDBJ whole genome shotgun (WGS) entry which is preliminary data.</text>
</comment>
<keyword evidence="2" id="KW-1185">Reference proteome</keyword>
<protein>
    <submittedName>
        <fullName evidence="1">Uncharacterized protein</fullName>
    </submittedName>
</protein>
<gene>
    <name evidence="1" type="ORF">EV421DRAFT_1779557</name>
</gene>
<evidence type="ECO:0000313" key="1">
    <source>
        <dbReference type="EMBL" id="KAK0450207.1"/>
    </source>
</evidence>
<reference evidence="1" key="1">
    <citation type="submission" date="2023-06" db="EMBL/GenBank/DDBJ databases">
        <authorList>
            <consortium name="Lawrence Berkeley National Laboratory"/>
            <person name="Ahrendt S."/>
            <person name="Sahu N."/>
            <person name="Indic B."/>
            <person name="Wong-Bajracharya J."/>
            <person name="Merenyi Z."/>
            <person name="Ke H.-M."/>
            <person name="Monk M."/>
            <person name="Kocsube S."/>
            <person name="Drula E."/>
            <person name="Lipzen A."/>
            <person name="Balint B."/>
            <person name="Henrissat B."/>
            <person name="Andreopoulos B."/>
            <person name="Martin F.M."/>
            <person name="Harder C.B."/>
            <person name="Rigling D."/>
            <person name="Ford K.L."/>
            <person name="Foster G.D."/>
            <person name="Pangilinan J."/>
            <person name="Papanicolaou A."/>
            <person name="Barry K."/>
            <person name="LaButti K."/>
            <person name="Viragh M."/>
            <person name="Koriabine M."/>
            <person name="Yan M."/>
            <person name="Riley R."/>
            <person name="Champramary S."/>
            <person name="Plett K.L."/>
            <person name="Tsai I.J."/>
            <person name="Slot J."/>
            <person name="Sipos G."/>
            <person name="Plett J."/>
            <person name="Nagy L.G."/>
            <person name="Grigoriev I.V."/>
        </authorList>
    </citation>
    <scope>NUCLEOTIDE SEQUENCE</scope>
    <source>
        <strain evidence="1">FPL87.14</strain>
    </source>
</reference>
<sequence>MGGKHDQTKRWQLRPCTLLFLLILRLVLSPPFCCSPLRLSAIILTVSPCTTAFVRWFSVLISRHCREMLVLLGRDVSSHLLALFRFLTCDQNVCSRHLQLTLL</sequence>